<gene>
    <name evidence="1" type="ORF">BO99DRAFT_15936</name>
</gene>
<proteinExistence type="predicted"/>
<sequence length="112" mass="12467">MKEGIPSSSSIRSILIQVRYVLGKLPRFPCGSPPNFLSFPLAQPLLLSSLRFLPLWLWLWLSLTVSCLSRLRLPSAPSARCTALFLTLFSTFLVPPTHCSQSMIDSPSHNPN</sequence>
<protein>
    <submittedName>
        <fullName evidence="1">Uncharacterized protein</fullName>
    </submittedName>
</protein>
<evidence type="ECO:0000313" key="2">
    <source>
        <dbReference type="Proteomes" id="UP000249829"/>
    </source>
</evidence>
<keyword evidence="2" id="KW-1185">Reference proteome</keyword>
<name>A0A2V5GZB9_ASPV1</name>
<dbReference type="EMBL" id="KZ825207">
    <property type="protein sequence ID" value="PYI14624.1"/>
    <property type="molecule type" value="Genomic_DNA"/>
</dbReference>
<dbReference type="AlphaFoldDB" id="A0A2V5GZB9"/>
<evidence type="ECO:0000313" key="1">
    <source>
        <dbReference type="EMBL" id="PYI14624.1"/>
    </source>
</evidence>
<accession>A0A2V5GZB9</accession>
<reference evidence="1 2" key="1">
    <citation type="submission" date="2018-02" db="EMBL/GenBank/DDBJ databases">
        <title>The genomes of Aspergillus section Nigri reveals drivers in fungal speciation.</title>
        <authorList>
            <consortium name="DOE Joint Genome Institute"/>
            <person name="Vesth T.C."/>
            <person name="Nybo J."/>
            <person name="Theobald S."/>
            <person name="Brandl J."/>
            <person name="Frisvad J.C."/>
            <person name="Nielsen K.F."/>
            <person name="Lyhne E.K."/>
            <person name="Kogle M.E."/>
            <person name="Kuo A."/>
            <person name="Riley R."/>
            <person name="Clum A."/>
            <person name="Nolan M."/>
            <person name="Lipzen A."/>
            <person name="Salamov A."/>
            <person name="Henrissat B."/>
            <person name="Wiebenga A."/>
            <person name="De vries R.P."/>
            <person name="Grigoriev I.V."/>
            <person name="Mortensen U.H."/>
            <person name="Andersen M.R."/>
            <person name="Baker S.E."/>
        </authorList>
    </citation>
    <scope>NUCLEOTIDE SEQUENCE [LARGE SCALE GENOMIC DNA]</scope>
    <source>
        <strain evidence="1 2">CBS 115571</strain>
    </source>
</reference>
<dbReference type="Proteomes" id="UP000249829">
    <property type="component" value="Unassembled WGS sequence"/>
</dbReference>
<organism evidence="1 2">
    <name type="scientific">Aspergillus violaceofuscus (strain CBS 115571)</name>
    <dbReference type="NCBI Taxonomy" id="1450538"/>
    <lineage>
        <taxon>Eukaryota</taxon>
        <taxon>Fungi</taxon>
        <taxon>Dikarya</taxon>
        <taxon>Ascomycota</taxon>
        <taxon>Pezizomycotina</taxon>
        <taxon>Eurotiomycetes</taxon>
        <taxon>Eurotiomycetidae</taxon>
        <taxon>Eurotiales</taxon>
        <taxon>Aspergillaceae</taxon>
        <taxon>Aspergillus</taxon>
    </lineage>
</organism>